<comment type="caution">
    <text evidence="2">The sequence shown here is derived from an EMBL/GenBank/DDBJ whole genome shotgun (WGS) entry which is preliminary data.</text>
</comment>
<gene>
    <name evidence="2" type="ORF">F963_01556</name>
</gene>
<sequence length="157" mass="17029">MNLINNSSKLLLAVFLMMNLSNTYAKKQIVDAQVQEAAAEAMEAAGAEATVASDEEAACRADDACDVASAVSEDERYGGIEQEYVVKGCKVTIYNDGPVKMVNVKTNKPCDAPIPKDHKFSKETRTYQENGCTITESKYADGIADAVMDCSKRDKTK</sequence>
<evidence type="ECO:0000313" key="2">
    <source>
        <dbReference type="EMBL" id="ENV22562.1"/>
    </source>
</evidence>
<feature type="signal peptide" evidence="1">
    <location>
        <begin position="1"/>
        <end position="25"/>
    </location>
</feature>
<evidence type="ECO:0000256" key="1">
    <source>
        <dbReference type="SAM" id="SignalP"/>
    </source>
</evidence>
<feature type="chain" id="PRO_5004136484" description="Secreted protein" evidence="1">
    <location>
        <begin position="26"/>
        <end position="157"/>
    </location>
</feature>
<evidence type="ECO:0008006" key="4">
    <source>
        <dbReference type="Google" id="ProtNLM"/>
    </source>
</evidence>
<dbReference type="AlphaFoldDB" id="N8XDR2"/>
<name>N8XDR2_ACIBZ</name>
<keyword evidence="1" id="KW-0732">Signal</keyword>
<evidence type="ECO:0000313" key="3">
    <source>
        <dbReference type="Proteomes" id="UP000013270"/>
    </source>
</evidence>
<dbReference type="PATRIC" id="fig|1217651.3.peg.1535"/>
<protein>
    <recommendedName>
        <fullName evidence="4">Secreted protein</fullName>
    </recommendedName>
</protein>
<reference evidence="2 3" key="1">
    <citation type="submission" date="2013-02" db="EMBL/GenBank/DDBJ databases">
        <title>The Genome Sequence of Acinetobacter bereziniae NIPH 3.</title>
        <authorList>
            <consortium name="The Broad Institute Genome Sequencing Platform"/>
            <consortium name="The Broad Institute Genome Sequencing Center for Infectious Disease"/>
            <person name="Cerqueira G."/>
            <person name="Feldgarden M."/>
            <person name="Courvalin P."/>
            <person name="Perichon B."/>
            <person name="Grillot-Courvalin C."/>
            <person name="Clermont D."/>
            <person name="Rocha E."/>
            <person name="Yoon E.-J."/>
            <person name="Nemec A."/>
            <person name="Walker B."/>
            <person name="Young S.K."/>
            <person name="Zeng Q."/>
            <person name="Gargeya S."/>
            <person name="Fitzgerald M."/>
            <person name="Haas B."/>
            <person name="Abouelleil A."/>
            <person name="Alvarado L."/>
            <person name="Arachchi H.M."/>
            <person name="Berlin A.M."/>
            <person name="Chapman S.B."/>
            <person name="Dewar J."/>
            <person name="Goldberg J."/>
            <person name="Griggs A."/>
            <person name="Gujja S."/>
            <person name="Hansen M."/>
            <person name="Howarth C."/>
            <person name="Imamovic A."/>
            <person name="Larimer J."/>
            <person name="McCowan C."/>
            <person name="Murphy C."/>
            <person name="Neiman D."/>
            <person name="Pearson M."/>
            <person name="Priest M."/>
            <person name="Roberts A."/>
            <person name="Saif S."/>
            <person name="Shea T."/>
            <person name="Sisk P."/>
            <person name="Sykes S."/>
            <person name="Wortman J."/>
            <person name="Nusbaum C."/>
            <person name="Birren B."/>
        </authorList>
    </citation>
    <scope>NUCLEOTIDE SEQUENCE [LARGE SCALE GENOMIC DNA]</scope>
    <source>
        <strain evidence="2 3">NIPH 3</strain>
    </source>
</reference>
<dbReference type="EMBL" id="APPK01000026">
    <property type="protein sequence ID" value="ENV22562.1"/>
    <property type="molecule type" value="Genomic_DNA"/>
</dbReference>
<dbReference type="Proteomes" id="UP000013270">
    <property type="component" value="Unassembled WGS sequence"/>
</dbReference>
<dbReference type="HOGENOM" id="CLU_136599_0_0_6"/>
<accession>N8XDR2</accession>
<organism evidence="2 3">
    <name type="scientific">Acinetobacter bereziniae NIPH 3</name>
    <dbReference type="NCBI Taxonomy" id="1217651"/>
    <lineage>
        <taxon>Bacteria</taxon>
        <taxon>Pseudomonadati</taxon>
        <taxon>Pseudomonadota</taxon>
        <taxon>Gammaproteobacteria</taxon>
        <taxon>Moraxellales</taxon>
        <taxon>Moraxellaceae</taxon>
        <taxon>Acinetobacter</taxon>
    </lineage>
</organism>
<proteinExistence type="predicted"/>